<reference evidence="1" key="1">
    <citation type="journal article" date="2022" name="Plant J.">
        <title>Strategies of tolerance reflected in two North American maple genomes.</title>
        <authorList>
            <person name="McEvoy S.L."/>
            <person name="Sezen U.U."/>
            <person name="Trouern-Trend A."/>
            <person name="McMahon S.M."/>
            <person name="Schaberg P.G."/>
            <person name="Yang J."/>
            <person name="Wegrzyn J.L."/>
            <person name="Swenson N.G."/>
        </authorList>
    </citation>
    <scope>NUCLEOTIDE SEQUENCE</scope>
    <source>
        <strain evidence="1">NS2018</strain>
    </source>
</reference>
<proteinExistence type="predicted"/>
<name>A0AA39SDH2_ACESA</name>
<evidence type="ECO:0000313" key="2">
    <source>
        <dbReference type="Proteomes" id="UP001168877"/>
    </source>
</evidence>
<gene>
    <name evidence="1" type="ORF">LWI29_014849</name>
</gene>
<accession>A0AA39SDH2</accession>
<reference evidence="1" key="2">
    <citation type="submission" date="2023-06" db="EMBL/GenBank/DDBJ databases">
        <authorList>
            <person name="Swenson N.G."/>
            <person name="Wegrzyn J.L."/>
            <person name="Mcevoy S.L."/>
        </authorList>
    </citation>
    <scope>NUCLEOTIDE SEQUENCE</scope>
    <source>
        <strain evidence="1">NS2018</strain>
        <tissue evidence="1">Leaf</tissue>
    </source>
</reference>
<keyword evidence="2" id="KW-1185">Reference proteome</keyword>
<dbReference type="Proteomes" id="UP001168877">
    <property type="component" value="Unassembled WGS sequence"/>
</dbReference>
<organism evidence="1 2">
    <name type="scientific">Acer saccharum</name>
    <name type="common">Sugar maple</name>
    <dbReference type="NCBI Taxonomy" id="4024"/>
    <lineage>
        <taxon>Eukaryota</taxon>
        <taxon>Viridiplantae</taxon>
        <taxon>Streptophyta</taxon>
        <taxon>Embryophyta</taxon>
        <taxon>Tracheophyta</taxon>
        <taxon>Spermatophyta</taxon>
        <taxon>Magnoliopsida</taxon>
        <taxon>eudicotyledons</taxon>
        <taxon>Gunneridae</taxon>
        <taxon>Pentapetalae</taxon>
        <taxon>rosids</taxon>
        <taxon>malvids</taxon>
        <taxon>Sapindales</taxon>
        <taxon>Sapindaceae</taxon>
        <taxon>Hippocastanoideae</taxon>
        <taxon>Acereae</taxon>
        <taxon>Acer</taxon>
    </lineage>
</organism>
<sequence length="69" mass="7830">MMVYVNRTIRASDVNSFNTGIIADSESILLELIPSAICSNPSQAINIMMIIYLVRTQKKRRSRLILSMK</sequence>
<dbReference type="AlphaFoldDB" id="A0AA39SDH2"/>
<evidence type="ECO:0000313" key="1">
    <source>
        <dbReference type="EMBL" id="KAK0589474.1"/>
    </source>
</evidence>
<comment type="caution">
    <text evidence="1">The sequence shown here is derived from an EMBL/GenBank/DDBJ whole genome shotgun (WGS) entry which is preliminary data.</text>
</comment>
<protein>
    <submittedName>
        <fullName evidence="1">Uncharacterized protein</fullName>
    </submittedName>
</protein>
<dbReference type="EMBL" id="JAUESC010000381">
    <property type="protein sequence ID" value="KAK0589474.1"/>
    <property type="molecule type" value="Genomic_DNA"/>
</dbReference>